<keyword evidence="1" id="KW-0472">Membrane</keyword>
<dbReference type="SUPFAM" id="SSF103088">
    <property type="entry name" value="OmpA-like"/>
    <property type="match status" value="1"/>
</dbReference>
<keyword evidence="5" id="KW-1185">Reference proteome</keyword>
<reference evidence="4 5" key="1">
    <citation type="submission" date="2020-11" db="EMBL/GenBank/DDBJ databases">
        <authorList>
            <person name="Sun Q."/>
        </authorList>
    </citation>
    <scope>NUCLEOTIDE SEQUENCE [LARGE SCALE GENOMIC DNA]</scope>
    <source>
        <strain evidence="4 5">P8398</strain>
    </source>
</reference>
<dbReference type="InterPro" id="IPR036737">
    <property type="entry name" value="OmpA-like_sf"/>
</dbReference>
<dbReference type="InterPro" id="IPR017732">
    <property type="entry name" value="T4/T6SS_DotU"/>
</dbReference>
<dbReference type="NCBIfam" id="TIGR03350">
    <property type="entry name" value="type_VI_ompA"/>
    <property type="match status" value="1"/>
</dbReference>
<dbReference type="Proteomes" id="UP000662888">
    <property type="component" value="Chromosome"/>
</dbReference>
<evidence type="ECO:0000256" key="1">
    <source>
        <dbReference type="PROSITE-ProRule" id="PRU00473"/>
    </source>
</evidence>
<organism evidence="4 5">
    <name type="scientific">Massilia antarctica</name>
    <dbReference type="NCBI Taxonomy" id="2765360"/>
    <lineage>
        <taxon>Bacteria</taxon>
        <taxon>Pseudomonadati</taxon>
        <taxon>Pseudomonadota</taxon>
        <taxon>Betaproteobacteria</taxon>
        <taxon>Burkholderiales</taxon>
        <taxon>Oxalobacteraceae</taxon>
        <taxon>Telluria group</taxon>
        <taxon>Massilia</taxon>
    </lineage>
</organism>
<evidence type="ECO:0000313" key="4">
    <source>
        <dbReference type="EMBL" id="QPI47620.1"/>
    </source>
</evidence>
<dbReference type="InterPro" id="IPR017733">
    <property type="entry name" value="OmpA-like_dom_proteobacteria"/>
</dbReference>
<feature type="compositionally biased region" description="Low complexity" evidence="2">
    <location>
        <begin position="24"/>
        <end position="45"/>
    </location>
</feature>
<sequence>MNSTNTLGFDPLGQLGRRGDHFVAPNPGGASTTPGAGAVGADAAAAPPPGPRIHSGSNPLVALANPLLNLIPQIRTTVHHADPAMLRGQLLAELRQFETRAREAGIANETIIGARYCLCTTLDEAATLTPWGGGGVWSASSLLVTFHNETWGGEKFFQLLSRLAPYPAQHIDLLELQYFCLMLGFEGRYRVLDQGRSQLDLLKQRMLQLIRTQRGEHAGALSPHWHDPVMAARAQRKVPPWAVASVAALACVGLFIALQWSLSSRSDEVHAAIDQLRAPRVVASAAKPSPAAQTRRLAQFLETEIAEKLVSVLDLSERSTIIIRGDSLFESGAATVSGNPAHAALLARIGKALNAVPGAVLVVGYTDDVPTRGLRFASNWELSVARAESVKNVLQALLDQPGRLRAEGRGAFEPAVPNDSPANRARNRRVEITLMVPPAAPSAESAP</sequence>
<protein>
    <submittedName>
        <fullName evidence="4">DotU family type VI secretion system protein</fullName>
    </submittedName>
</protein>
<dbReference type="InterPro" id="IPR038522">
    <property type="entry name" value="T4/T6SS_DotU_sf"/>
</dbReference>
<evidence type="ECO:0000313" key="5">
    <source>
        <dbReference type="Proteomes" id="UP000662888"/>
    </source>
</evidence>
<dbReference type="Pfam" id="PF00691">
    <property type="entry name" value="OmpA"/>
    <property type="match status" value="1"/>
</dbReference>
<gene>
    <name evidence="4" type="ORF">IV454_18710</name>
</gene>
<evidence type="ECO:0000256" key="2">
    <source>
        <dbReference type="SAM" id="MobiDB-lite"/>
    </source>
</evidence>
<dbReference type="Gene3D" id="1.25.40.590">
    <property type="entry name" value="Type IV / VI secretion system, DotU"/>
    <property type="match status" value="1"/>
</dbReference>
<proteinExistence type="predicted"/>
<evidence type="ECO:0000259" key="3">
    <source>
        <dbReference type="PROSITE" id="PS51123"/>
    </source>
</evidence>
<dbReference type="CDD" id="cd07185">
    <property type="entry name" value="OmpA_C-like"/>
    <property type="match status" value="1"/>
</dbReference>
<dbReference type="NCBIfam" id="NF005444">
    <property type="entry name" value="PRK07033.1"/>
    <property type="match status" value="1"/>
</dbReference>
<dbReference type="RefSeq" id="WP_206087300.1">
    <property type="nucleotide sequence ID" value="NZ_CP065053.1"/>
</dbReference>
<dbReference type="Gene3D" id="3.30.1330.60">
    <property type="entry name" value="OmpA-like domain"/>
    <property type="match status" value="1"/>
</dbReference>
<dbReference type="InterPro" id="IPR006665">
    <property type="entry name" value="OmpA-like"/>
</dbReference>
<dbReference type="PROSITE" id="PS51123">
    <property type="entry name" value="OMPA_2"/>
    <property type="match status" value="1"/>
</dbReference>
<dbReference type="NCBIfam" id="TIGR03349">
    <property type="entry name" value="IV_VI_DotU"/>
    <property type="match status" value="1"/>
</dbReference>
<dbReference type="PANTHER" id="PTHR38033">
    <property type="entry name" value="MEMBRANE PROTEIN-RELATED"/>
    <property type="match status" value="1"/>
</dbReference>
<name>A0AA48WAA5_9BURK</name>
<dbReference type="NCBIfam" id="NF038228">
    <property type="entry name" value="IcmH_DotU_IVB"/>
    <property type="match status" value="1"/>
</dbReference>
<feature type="domain" description="OmpA-like" evidence="3">
    <location>
        <begin position="316"/>
        <end position="438"/>
    </location>
</feature>
<dbReference type="PANTHER" id="PTHR38033:SF1">
    <property type="entry name" value="DOTU FAMILY TYPE IV_VI SECRETION SYSTEM PROTEIN"/>
    <property type="match status" value="1"/>
</dbReference>
<dbReference type="Pfam" id="PF09850">
    <property type="entry name" value="DotU"/>
    <property type="match status" value="1"/>
</dbReference>
<dbReference type="EMBL" id="CP065053">
    <property type="protein sequence ID" value="QPI47620.1"/>
    <property type="molecule type" value="Genomic_DNA"/>
</dbReference>
<feature type="region of interest" description="Disordered" evidence="2">
    <location>
        <begin position="1"/>
        <end position="53"/>
    </location>
</feature>
<accession>A0AA48WAA5</accession>